<protein>
    <submittedName>
        <fullName evidence="5">Uncharacterized protein</fullName>
    </submittedName>
</protein>
<comment type="similarity">
    <text evidence="2">Belongs to the SLX9 family.</text>
</comment>
<organism evidence="5 6">
    <name type="scientific">Cavenderia fasciculata</name>
    <name type="common">Slime mold</name>
    <name type="synonym">Dictyostelium fasciculatum</name>
    <dbReference type="NCBI Taxonomy" id="261658"/>
    <lineage>
        <taxon>Eukaryota</taxon>
        <taxon>Amoebozoa</taxon>
        <taxon>Evosea</taxon>
        <taxon>Eumycetozoa</taxon>
        <taxon>Dictyostelia</taxon>
        <taxon>Acytosteliales</taxon>
        <taxon>Cavenderiaceae</taxon>
        <taxon>Cavenderia</taxon>
    </lineage>
</organism>
<feature type="compositionally biased region" description="Basic and acidic residues" evidence="4">
    <location>
        <begin position="214"/>
        <end position="239"/>
    </location>
</feature>
<feature type="region of interest" description="Disordered" evidence="4">
    <location>
        <begin position="97"/>
        <end position="133"/>
    </location>
</feature>
<name>F4Q3U3_CACFS</name>
<dbReference type="STRING" id="1054147.F4Q3U3"/>
<proteinExistence type="inferred from homology"/>
<dbReference type="OrthoDB" id="18703at2759"/>
<evidence type="ECO:0000313" key="6">
    <source>
        <dbReference type="Proteomes" id="UP000007797"/>
    </source>
</evidence>
<dbReference type="GO" id="GO:0000462">
    <property type="term" value="P:maturation of SSU-rRNA from tricistronic rRNA transcript (SSU-rRNA, 5.8S rRNA, LSU-rRNA)"/>
    <property type="evidence" value="ECO:0007669"/>
    <property type="project" value="InterPro"/>
</dbReference>
<dbReference type="PANTHER" id="PTHR31109:SF2">
    <property type="entry name" value="RIBOSOME BIOGENESIS PROTEIN SLX9 HOMOLOG"/>
    <property type="match status" value="1"/>
</dbReference>
<evidence type="ECO:0000256" key="1">
    <source>
        <dbReference type="ARBA" id="ARBA00004604"/>
    </source>
</evidence>
<feature type="region of interest" description="Disordered" evidence="4">
    <location>
        <begin position="1"/>
        <end position="25"/>
    </location>
</feature>
<dbReference type="GO" id="GO:0005730">
    <property type="term" value="C:nucleolus"/>
    <property type="evidence" value="ECO:0007669"/>
    <property type="project" value="UniProtKB-SubCell"/>
</dbReference>
<dbReference type="Proteomes" id="UP000007797">
    <property type="component" value="Unassembled WGS sequence"/>
</dbReference>
<dbReference type="GeneID" id="14869386"/>
<reference evidence="6" key="1">
    <citation type="journal article" date="2011" name="Genome Res.">
        <title>Phylogeny-wide analysis of social amoeba genomes highlights ancient origins for complex intercellular communication.</title>
        <authorList>
            <person name="Heidel A.J."/>
            <person name="Lawal H.M."/>
            <person name="Felder M."/>
            <person name="Schilde C."/>
            <person name="Helps N.R."/>
            <person name="Tunggal B."/>
            <person name="Rivero F."/>
            <person name="John U."/>
            <person name="Schleicher M."/>
            <person name="Eichinger L."/>
            <person name="Platzer M."/>
            <person name="Noegel A.A."/>
            <person name="Schaap P."/>
            <person name="Gloeckner G."/>
        </authorList>
    </citation>
    <scope>NUCLEOTIDE SEQUENCE [LARGE SCALE GENOMIC DNA]</scope>
    <source>
        <strain evidence="6">SH3</strain>
    </source>
</reference>
<feature type="compositionally biased region" description="Low complexity" evidence="4">
    <location>
        <begin position="107"/>
        <end position="120"/>
    </location>
</feature>
<dbReference type="Pfam" id="PF15341">
    <property type="entry name" value="SLX9"/>
    <property type="match status" value="1"/>
</dbReference>
<keyword evidence="6" id="KW-1185">Reference proteome</keyword>
<sequence length="268" mass="31339">MPKVTHDRKLHISHHHKKTDDFGKAEKTSFVSLNTTAPSVQLDISKFKNNFKQLQELPTTQLAYDNQADAAETDFHKQQISKKEKQKQKKENFLNKLQPFMKKKESNTINSNDNNNNNNNQKQSRQDQEDDAGSLSMNRNEFMESIPERHRNGIHSDNFITSNVKLTNTKKKKISKQELDQYKNVVSHPEFKSNPFATLKEHLSNSVAAQNQKIEQRKTLERESIRRDKQNAKQKEKQLRNPQQPKPEFDIQRQSVDFSDLVNKMDLI</sequence>
<dbReference type="EMBL" id="GL883021">
    <property type="protein sequence ID" value="EGG17699.1"/>
    <property type="molecule type" value="Genomic_DNA"/>
</dbReference>
<dbReference type="AlphaFoldDB" id="F4Q3U3"/>
<keyword evidence="3" id="KW-0539">Nucleus</keyword>
<feature type="compositionally biased region" description="Basic residues" evidence="4">
    <location>
        <begin position="8"/>
        <end position="17"/>
    </location>
</feature>
<gene>
    <name evidence="5" type="ORF">DFA_08695</name>
</gene>
<evidence type="ECO:0000256" key="2">
    <source>
        <dbReference type="ARBA" id="ARBA00011022"/>
    </source>
</evidence>
<dbReference type="RefSeq" id="XP_004356183.1">
    <property type="nucleotide sequence ID" value="XM_004356130.1"/>
</dbReference>
<dbReference type="GO" id="GO:0030688">
    <property type="term" value="C:preribosome, small subunit precursor"/>
    <property type="evidence" value="ECO:0007669"/>
    <property type="project" value="InterPro"/>
</dbReference>
<evidence type="ECO:0000256" key="4">
    <source>
        <dbReference type="SAM" id="MobiDB-lite"/>
    </source>
</evidence>
<dbReference type="KEGG" id="dfa:DFA_08695"/>
<dbReference type="OMA" id="ESIPERH"/>
<dbReference type="GO" id="GO:0030686">
    <property type="term" value="C:90S preribosome"/>
    <property type="evidence" value="ECO:0007669"/>
    <property type="project" value="InterPro"/>
</dbReference>
<feature type="region of interest" description="Disordered" evidence="4">
    <location>
        <begin position="207"/>
        <end position="255"/>
    </location>
</feature>
<evidence type="ECO:0000256" key="3">
    <source>
        <dbReference type="ARBA" id="ARBA00023242"/>
    </source>
</evidence>
<dbReference type="PANTHER" id="PTHR31109">
    <property type="entry name" value="PROTEIN FAM207A"/>
    <property type="match status" value="1"/>
</dbReference>
<evidence type="ECO:0000313" key="5">
    <source>
        <dbReference type="EMBL" id="EGG17699.1"/>
    </source>
</evidence>
<dbReference type="InterPro" id="IPR028160">
    <property type="entry name" value="Slx9-like"/>
</dbReference>
<comment type="subcellular location">
    <subcellularLocation>
        <location evidence="1">Nucleus</location>
        <location evidence="1">Nucleolus</location>
    </subcellularLocation>
</comment>
<accession>F4Q3U3</accession>